<dbReference type="InterPro" id="IPR011013">
    <property type="entry name" value="Gal_mutarotase_sf_dom"/>
</dbReference>
<dbReference type="AlphaFoldDB" id="A0A179DGU9"/>
<evidence type="ECO:0000259" key="10">
    <source>
        <dbReference type="Pfam" id="PF02884"/>
    </source>
</evidence>
<feature type="active site" evidence="7">
    <location>
        <position position="258"/>
    </location>
</feature>
<organism evidence="12 13">
    <name type="scientific">Pedobacter psychrophilus</name>
    <dbReference type="NCBI Taxonomy" id="1826909"/>
    <lineage>
        <taxon>Bacteria</taxon>
        <taxon>Pseudomonadati</taxon>
        <taxon>Bacteroidota</taxon>
        <taxon>Sphingobacteriia</taxon>
        <taxon>Sphingobacteriales</taxon>
        <taxon>Sphingobacteriaceae</taxon>
        <taxon>Pedobacter</taxon>
    </lineage>
</organism>
<evidence type="ECO:0000313" key="13">
    <source>
        <dbReference type="Proteomes" id="UP000078459"/>
    </source>
</evidence>
<comment type="cofactor">
    <cofactor evidence="1">
        <name>Ca(2+)</name>
        <dbReference type="ChEBI" id="CHEBI:29108"/>
    </cofactor>
</comment>
<keyword evidence="4 8" id="KW-0732">Signal</keyword>
<evidence type="ECO:0000256" key="3">
    <source>
        <dbReference type="ARBA" id="ARBA00011245"/>
    </source>
</evidence>
<reference evidence="12 13" key="1">
    <citation type="submission" date="2016-04" db="EMBL/GenBank/DDBJ databases">
        <authorList>
            <person name="Evans L.H."/>
            <person name="Alamgir A."/>
            <person name="Owens N."/>
            <person name="Weber N.D."/>
            <person name="Virtaneva K."/>
            <person name="Barbian K."/>
            <person name="Babar A."/>
            <person name="Rosenke K."/>
        </authorList>
    </citation>
    <scope>NUCLEOTIDE SEQUENCE [LARGE SCALE GENOMIC DNA]</scope>
    <source>
        <strain evidence="12 13">CCM 8644</strain>
    </source>
</reference>
<dbReference type="InterPro" id="IPR011071">
    <property type="entry name" value="Lyase_8-like_C"/>
</dbReference>
<dbReference type="GO" id="GO:0030246">
    <property type="term" value="F:carbohydrate binding"/>
    <property type="evidence" value="ECO:0007669"/>
    <property type="project" value="InterPro"/>
</dbReference>
<feature type="signal peptide" evidence="8">
    <location>
        <begin position="1"/>
        <end position="21"/>
    </location>
</feature>
<dbReference type="InterPro" id="IPR012970">
    <property type="entry name" value="Lyase_8_alpha_N"/>
</dbReference>
<evidence type="ECO:0000256" key="5">
    <source>
        <dbReference type="ARBA" id="ARBA00022837"/>
    </source>
</evidence>
<dbReference type="InterPro" id="IPR003159">
    <property type="entry name" value="Lyase_8_central_dom"/>
</dbReference>
<evidence type="ECO:0000259" key="9">
    <source>
        <dbReference type="Pfam" id="PF02278"/>
    </source>
</evidence>
<evidence type="ECO:0000256" key="6">
    <source>
        <dbReference type="ARBA" id="ARBA00023239"/>
    </source>
</evidence>
<feature type="chain" id="PRO_5008100583" description="Chondroitinase" evidence="8">
    <location>
        <begin position="22"/>
        <end position="721"/>
    </location>
</feature>
<feature type="domain" description="Polysaccharide lyase family 8 C-terminal" evidence="10">
    <location>
        <begin position="623"/>
        <end position="690"/>
    </location>
</feature>
<feature type="domain" description="Polysaccharide lyase 8 N-terminal alpha-helical" evidence="11">
    <location>
        <begin position="60"/>
        <end position="348"/>
    </location>
</feature>
<name>A0A179DGU9_9SPHI</name>
<proteinExistence type="inferred from homology"/>
<evidence type="ECO:0000256" key="1">
    <source>
        <dbReference type="ARBA" id="ARBA00001913"/>
    </source>
</evidence>
<evidence type="ECO:0000256" key="8">
    <source>
        <dbReference type="SAM" id="SignalP"/>
    </source>
</evidence>
<dbReference type="Pfam" id="PF02884">
    <property type="entry name" value="Lyase_8_C"/>
    <property type="match status" value="1"/>
</dbReference>
<dbReference type="Gene3D" id="1.50.10.100">
    <property type="entry name" value="Chondroitin AC/alginate lyase"/>
    <property type="match status" value="1"/>
</dbReference>
<dbReference type="EMBL" id="LWHJ01000022">
    <property type="protein sequence ID" value="OAQ40295.1"/>
    <property type="molecule type" value="Genomic_DNA"/>
</dbReference>
<dbReference type="SUPFAM" id="SSF74650">
    <property type="entry name" value="Galactose mutarotase-like"/>
    <property type="match status" value="1"/>
</dbReference>
<feature type="active site" evidence="7">
    <location>
        <position position="249"/>
    </location>
</feature>
<dbReference type="GO" id="GO:0016837">
    <property type="term" value="F:carbon-oxygen lyase activity, acting on polysaccharides"/>
    <property type="evidence" value="ECO:0007669"/>
    <property type="project" value="UniProtKB-ARBA"/>
</dbReference>
<evidence type="ECO:0000259" key="11">
    <source>
        <dbReference type="Pfam" id="PF08124"/>
    </source>
</evidence>
<dbReference type="InterPro" id="IPR038970">
    <property type="entry name" value="Lyase_8"/>
</dbReference>
<dbReference type="GO" id="GO:0005975">
    <property type="term" value="P:carbohydrate metabolic process"/>
    <property type="evidence" value="ECO:0007669"/>
    <property type="project" value="InterPro"/>
</dbReference>
<keyword evidence="13" id="KW-1185">Reference proteome</keyword>
<comment type="caution">
    <text evidence="12">The sequence shown here is derived from an EMBL/GenBank/DDBJ whole genome shotgun (WGS) entry which is preliminary data.</text>
</comment>
<dbReference type="Gene3D" id="2.70.98.10">
    <property type="match status" value="1"/>
</dbReference>
<dbReference type="PANTHER" id="PTHR38481:SF1">
    <property type="entry name" value="HYALURONATE LYASE"/>
    <property type="match status" value="1"/>
</dbReference>
<protein>
    <recommendedName>
        <fullName evidence="14">Chondroitinase</fullName>
    </recommendedName>
</protein>
<dbReference type="RefSeq" id="WP_068821536.1">
    <property type="nucleotide sequence ID" value="NZ_LWHJ01000022.1"/>
</dbReference>
<dbReference type="Proteomes" id="UP000078459">
    <property type="component" value="Unassembled WGS sequence"/>
</dbReference>
<comment type="subunit">
    <text evidence="3">Monomer.</text>
</comment>
<dbReference type="GO" id="GO:0005576">
    <property type="term" value="C:extracellular region"/>
    <property type="evidence" value="ECO:0007669"/>
    <property type="project" value="InterPro"/>
</dbReference>
<dbReference type="Gene3D" id="2.60.220.10">
    <property type="entry name" value="Polysaccharide lyase family 8-like, C-terminal"/>
    <property type="match status" value="1"/>
</dbReference>
<dbReference type="SUPFAM" id="SSF48230">
    <property type="entry name" value="Chondroitin AC/alginate lyase"/>
    <property type="match status" value="1"/>
</dbReference>
<sequence>MKILKLSLFTFLLFFAVQCSAQSFLGTLEKNIEHYYQKGDSGYNALDSIINNLEQDPDAVDMVTKEVYQKKTLEVKEVNQLLSSFNLTTGKWNDINYEDKNESGWDPKIHTERILLLTSLYTNPQSQYYHKAEFKNLLHSALKYWFDANLICKNWWYNEIGIPKTLGPVFIMLRDELSADEIKGAVTVLNHSKIKMTGQNKVWLAGNVLFKAILIKDESLAKLSRDTIFSELKISGAEGIQIDNSFHQHGPQQQFGNYGLSFVNTLSFWSRVFSGTSLQIDNERIAVLRNLMLQGYSWITWKGYLDINSFGRQFFKGVDKIKALAIAYSILDMTFVDAANADQYKAFISRNYTSNFSPQLNGTKHFWRSDMTVHRSPNWFATLKMSSNRVQATEMVNRENLKGYHLGDGNYFINVKGDEYEGIFPYLNWKKLPGVTNFQTSEPIKVLGYSGFRNKGDFTGGVVSGKNGISALKLNRDSLSGNKAYFWLNDKLICLGSEISSVLKQPIFTTINQTNLEGPIYFNDGNTKELKDTTYQSNAIKWVYHNNIGYYNLQPSAIAISSKNQTGSWGDIAFVYDKEKPITKPVFTLDINHNLFSKSGSYAYAIVPDVTLNQFKNLKPDFTVVQNNKNVQAVASTNRTTLMLAVYEPSAIQVKTFPALKFTSPGLYIFEKSKNGWLVSISDPTQKLRTAIWEIAGKKQSTILPNSLNKGESVQINIPIN</sequence>
<evidence type="ECO:0000256" key="2">
    <source>
        <dbReference type="ARBA" id="ARBA00006699"/>
    </source>
</evidence>
<evidence type="ECO:0008006" key="14">
    <source>
        <dbReference type="Google" id="ProtNLM"/>
    </source>
</evidence>
<dbReference type="SUPFAM" id="SSF49863">
    <property type="entry name" value="Hyaluronate lyase-like, C-terminal domain"/>
    <property type="match status" value="1"/>
</dbReference>
<feature type="active site" evidence="7">
    <location>
        <position position="312"/>
    </location>
</feature>
<keyword evidence="6" id="KW-0456">Lyase</keyword>
<gene>
    <name evidence="12" type="ORF">A5893_04905</name>
</gene>
<dbReference type="OrthoDB" id="6394136at2"/>
<evidence type="ECO:0000313" key="12">
    <source>
        <dbReference type="EMBL" id="OAQ40295.1"/>
    </source>
</evidence>
<dbReference type="Pfam" id="PF02278">
    <property type="entry name" value="Lyase_8"/>
    <property type="match status" value="1"/>
</dbReference>
<reference evidence="12 13" key="2">
    <citation type="submission" date="2016-06" db="EMBL/GenBank/DDBJ databases">
        <title>Pedobacter psychrophilus sp. nov., isolated from Antarctic fragmentary rock.</title>
        <authorList>
            <person name="Svec P."/>
        </authorList>
    </citation>
    <scope>NUCLEOTIDE SEQUENCE [LARGE SCALE GENOMIC DNA]</scope>
    <source>
        <strain evidence="12 13">CCM 8644</strain>
    </source>
</reference>
<dbReference type="InterPro" id="IPR004103">
    <property type="entry name" value="Lyase_8_C"/>
</dbReference>
<dbReference type="Pfam" id="PF08124">
    <property type="entry name" value="Lyase_8_N"/>
    <property type="match status" value="1"/>
</dbReference>
<dbReference type="STRING" id="1826909.A5893_04905"/>
<dbReference type="InterPro" id="IPR014718">
    <property type="entry name" value="GH-type_carb-bd"/>
</dbReference>
<keyword evidence="5" id="KW-0106">Calcium</keyword>
<comment type="similarity">
    <text evidence="2">Belongs to the polysaccharide lyase 8 family.</text>
</comment>
<accession>A0A179DGU9</accession>
<evidence type="ECO:0000256" key="7">
    <source>
        <dbReference type="PIRSR" id="PIRSR638970-1"/>
    </source>
</evidence>
<dbReference type="PANTHER" id="PTHR38481">
    <property type="entry name" value="HYALURONATE LYASE"/>
    <property type="match status" value="1"/>
</dbReference>
<evidence type="ECO:0000256" key="4">
    <source>
        <dbReference type="ARBA" id="ARBA00022729"/>
    </source>
</evidence>
<feature type="domain" description="Polysaccharide lyase family 8 central" evidence="9">
    <location>
        <begin position="364"/>
        <end position="610"/>
    </location>
</feature>
<dbReference type="InterPro" id="IPR008929">
    <property type="entry name" value="Chondroitin_lyas"/>
</dbReference>